<proteinExistence type="predicted"/>
<dbReference type="eggNOG" id="ENOG5033JHF">
    <property type="taxonomic scope" value="Bacteria"/>
</dbReference>
<evidence type="ECO:0000313" key="1">
    <source>
        <dbReference type="EMBL" id="ABG63267.1"/>
    </source>
</evidence>
<dbReference type="KEGG" id="mes:Meso_1874"/>
<dbReference type="PROSITE" id="PS51257">
    <property type="entry name" value="PROKAR_LIPOPROTEIN"/>
    <property type="match status" value="1"/>
</dbReference>
<dbReference type="HOGENOM" id="CLU_175340_0_0_5"/>
<organism evidence="1">
    <name type="scientific">Chelativorans sp. (strain BNC1)</name>
    <dbReference type="NCBI Taxonomy" id="266779"/>
    <lineage>
        <taxon>Bacteria</taxon>
        <taxon>Pseudomonadati</taxon>
        <taxon>Pseudomonadota</taxon>
        <taxon>Alphaproteobacteria</taxon>
        <taxon>Hyphomicrobiales</taxon>
        <taxon>Phyllobacteriaceae</taxon>
        <taxon>Chelativorans</taxon>
    </lineage>
</organism>
<protein>
    <recommendedName>
        <fullName evidence="2">Lipoprotein</fullName>
    </recommendedName>
</protein>
<gene>
    <name evidence="1" type="ordered locus">Meso_1874</name>
</gene>
<reference evidence="1" key="1">
    <citation type="submission" date="2006-06" db="EMBL/GenBank/DDBJ databases">
        <title>Complete sequence of chromosome of Chelativorans sp. BNC1.</title>
        <authorList>
            <consortium name="US DOE Joint Genome Institute"/>
            <person name="Copeland A."/>
            <person name="Lucas S."/>
            <person name="Lapidus A."/>
            <person name="Barry K."/>
            <person name="Detter J.C."/>
            <person name="Glavina del Rio T."/>
            <person name="Hammon N."/>
            <person name="Israni S."/>
            <person name="Dalin E."/>
            <person name="Tice H."/>
            <person name="Pitluck S."/>
            <person name="Chertkov O."/>
            <person name="Brettin T."/>
            <person name="Bruce D."/>
            <person name="Han C."/>
            <person name="Tapia R."/>
            <person name="Gilna P."/>
            <person name="Schmutz J."/>
            <person name="Larimer F."/>
            <person name="Land M."/>
            <person name="Hauser L."/>
            <person name="Kyrpides N."/>
            <person name="Mikhailova N."/>
            <person name="Richardson P."/>
        </authorList>
    </citation>
    <scope>NUCLEOTIDE SEQUENCE</scope>
    <source>
        <strain evidence="1">BNC1</strain>
    </source>
</reference>
<name>Q11H58_CHESB</name>
<dbReference type="AlphaFoldDB" id="Q11H58"/>
<accession>Q11H58</accession>
<sequence length="94" mass="10848">MVLFGGKPMRFPAAVGVVLLAGLAGCQTLTPAERRALDEQQCRSYGFRPNTDAFAECLQRIDLNRQAEYRFRMAEMDRWNEPLVLYRPIIVRRD</sequence>
<evidence type="ECO:0008006" key="2">
    <source>
        <dbReference type="Google" id="ProtNLM"/>
    </source>
</evidence>
<dbReference type="EMBL" id="CP000390">
    <property type="protein sequence ID" value="ABG63267.1"/>
    <property type="molecule type" value="Genomic_DNA"/>
</dbReference>